<sequence>MDRDSPLWNKDMQCIAFNQADCVLETKLIKMSETPKGIVMDFIGEPLSDLAQTGKIDQGKLDSFKTSFYFAELGEIRQIIEENVKFTIEDIIHSNNEFPLDLKILPVSFKAFSGAIHFRTFWNRNHEVKAREEISPLQNAKPGMQYLIVIRKN</sequence>
<dbReference type="EMBL" id="JAEFBJ010000001">
    <property type="protein sequence ID" value="KAG7658656.1"/>
    <property type="molecule type" value="Genomic_DNA"/>
</dbReference>
<keyword evidence="1" id="KW-0808">Transferase</keyword>
<keyword evidence="1" id="KW-0489">Methyltransferase</keyword>
<dbReference type="OrthoDB" id="10387965at2759"/>
<dbReference type="GO" id="GO:0008168">
    <property type="term" value="F:methyltransferase activity"/>
    <property type="evidence" value="ECO:0007669"/>
    <property type="project" value="UniProtKB-KW"/>
</dbReference>
<dbReference type="Proteomes" id="UP000694251">
    <property type="component" value="Chromosome 1"/>
</dbReference>
<dbReference type="InterPro" id="IPR005299">
    <property type="entry name" value="MeTrfase_7"/>
</dbReference>
<keyword evidence="2" id="KW-1185">Reference proteome</keyword>
<reference evidence="1 2" key="1">
    <citation type="submission" date="2020-12" db="EMBL/GenBank/DDBJ databases">
        <title>Concerted genomic and epigenomic changes stabilize Arabidopsis allopolyploids.</title>
        <authorList>
            <person name="Chen Z."/>
        </authorList>
    </citation>
    <scope>NUCLEOTIDE SEQUENCE [LARGE SCALE GENOMIC DNA]</scope>
    <source>
        <strain evidence="1">As9502</strain>
        <tissue evidence="1">Leaf</tissue>
    </source>
</reference>
<comment type="caution">
    <text evidence="1">The sequence shown here is derived from an EMBL/GenBank/DDBJ whole genome shotgun (WGS) entry which is preliminary data.</text>
</comment>
<dbReference type="AlphaFoldDB" id="A0A8T2HH04"/>
<accession>A0A8T2HH04</accession>
<dbReference type="GO" id="GO:0032259">
    <property type="term" value="P:methylation"/>
    <property type="evidence" value="ECO:0007669"/>
    <property type="project" value="UniProtKB-KW"/>
</dbReference>
<gene>
    <name evidence="1" type="ORF">ISN44_As01g056210</name>
</gene>
<name>A0A8T2HH04_ARASU</name>
<organism evidence="1 2">
    <name type="scientific">Arabidopsis suecica</name>
    <name type="common">Swedish thale-cress</name>
    <name type="synonym">Cardaminopsis suecica</name>
    <dbReference type="NCBI Taxonomy" id="45249"/>
    <lineage>
        <taxon>Eukaryota</taxon>
        <taxon>Viridiplantae</taxon>
        <taxon>Streptophyta</taxon>
        <taxon>Embryophyta</taxon>
        <taxon>Tracheophyta</taxon>
        <taxon>Spermatophyta</taxon>
        <taxon>Magnoliopsida</taxon>
        <taxon>eudicotyledons</taxon>
        <taxon>Gunneridae</taxon>
        <taxon>Pentapetalae</taxon>
        <taxon>rosids</taxon>
        <taxon>malvids</taxon>
        <taxon>Brassicales</taxon>
        <taxon>Brassicaceae</taxon>
        <taxon>Camelineae</taxon>
        <taxon>Arabidopsis</taxon>
    </lineage>
</organism>
<evidence type="ECO:0000313" key="2">
    <source>
        <dbReference type="Proteomes" id="UP000694251"/>
    </source>
</evidence>
<protein>
    <submittedName>
        <fullName evidence="1">S-adenosyl-L-methionine-dependent methyltransferase</fullName>
    </submittedName>
</protein>
<proteinExistence type="predicted"/>
<dbReference type="Pfam" id="PF03492">
    <property type="entry name" value="Methyltransf_7"/>
    <property type="match status" value="1"/>
</dbReference>
<evidence type="ECO:0000313" key="1">
    <source>
        <dbReference type="EMBL" id="KAG7658656.1"/>
    </source>
</evidence>